<feature type="transmembrane region" description="Helical" evidence="8">
    <location>
        <begin position="935"/>
        <end position="953"/>
    </location>
</feature>
<feature type="compositionally biased region" description="Polar residues" evidence="7">
    <location>
        <begin position="1457"/>
        <end position="1475"/>
    </location>
</feature>
<keyword evidence="4 8" id="KW-1133">Transmembrane helix</keyword>
<evidence type="ECO:0000256" key="3">
    <source>
        <dbReference type="ARBA" id="ARBA00022737"/>
    </source>
</evidence>
<feature type="transmembrane region" description="Helical" evidence="8">
    <location>
        <begin position="867"/>
        <end position="888"/>
    </location>
</feature>
<feature type="transmembrane region" description="Helical" evidence="8">
    <location>
        <begin position="805"/>
        <end position="826"/>
    </location>
</feature>
<dbReference type="PANTHER" id="PTHR21576">
    <property type="entry name" value="UNCHARACTERIZED NODULIN-LIKE PROTEIN"/>
    <property type="match status" value="1"/>
</dbReference>
<feature type="repeat" description="PPR" evidence="6">
    <location>
        <begin position="440"/>
        <end position="474"/>
    </location>
</feature>
<organism evidence="11">
    <name type="scientific">Brassica cretica</name>
    <name type="common">Mustard</name>
    <dbReference type="NCBI Taxonomy" id="69181"/>
    <lineage>
        <taxon>Eukaryota</taxon>
        <taxon>Viridiplantae</taxon>
        <taxon>Streptophyta</taxon>
        <taxon>Embryophyta</taxon>
        <taxon>Tracheophyta</taxon>
        <taxon>Spermatophyta</taxon>
        <taxon>Magnoliopsida</taxon>
        <taxon>eudicotyledons</taxon>
        <taxon>Gunneridae</taxon>
        <taxon>Pentapetalae</taxon>
        <taxon>rosids</taxon>
        <taxon>malvids</taxon>
        <taxon>Brassicales</taxon>
        <taxon>Brassicaceae</taxon>
        <taxon>Brassiceae</taxon>
        <taxon>Brassica</taxon>
    </lineage>
</organism>
<feature type="repeat" description="PPR" evidence="6">
    <location>
        <begin position="510"/>
        <end position="544"/>
    </location>
</feature>
<feature type="compositionally biased region" description="Acidic residues" evidence="7">
    <location>
        <begin position="1426"/>
        <end position="1451"/>
    </location>
</feature>
<feature type="compositionally biased region" description="Acidic residues" evidence="7">
    <location>
        <begin position="1309"/>
        <end position="1346"/>
    </location>
</feature>
<keyword evidence="2 8" id="KW-0812">Transmembrane</keyword>
<feature type="repeat" description="PPR" evidence="6">
    <location>
        <begin position="335"/>
        <end position="369"/>
    </location>
</feature>
<keyword evidence="3" id="KW-0677">Repeat</keyword>
<feature type="repeat" description="PPR" evidence="6">
    <location>
        <begin position="405"/>
        <end position="439"/>
    </location>
</feature>
<accession>A0A8S9GYI8</accession>
<dbReference type="Pfam" id="PF23262">
    <property type="entry name" value="NFD4_C"/>
    <property type="match status" value="1"/>
</dbReference>
<evidence type="ECO:0000256" key="6">
    <source>
        <dbReference type="PROSITE-ProRule" id="PRU00708"/>
    </source>
</evidence>
<reference evidence="11" key="1">
    <citation type="submission" date="2019-12" db="EMBL/GenBank/DDBJ databases">
        <title>Genome sequencing and annotation of Brassica cretica.</title>
        <authorList>
            <person name="Studholme D.J."/>
            <person name="Sarris P.F."/>
        </authorList>
    </citation>
    <scope>NUCLEOTIDE SEQUENCE</scope>
    <source>
        <strain evidence="11">PFS-102/07</strain>
        <tissue evidence="11">Leaf</tissue>
    </source>
</reference>
<dbReference type="InterPro" id="IPR036259">
    <property type="entry name" value="MFS_trans_sf"/>
</dbReference>
<dbReference type="Pfam" id="PF06813">
    <property type="entry name" value="Nodulin-like"/>
    <property type="match status" value="1"/>
</dbReference>
<dbReference type="InterPro" id="IPR056555">
    <property type="entry name" value="NFD4_C"/>
</dbReference>
<evidence type="ECO:0008006" key="12">
    <source>
        <dbReference type="Google" id="ProtNLM"/>
    </source>
</evidence>
<evidence type="ECO:0000256" key="5">
    <source>
        <dbReference type="ARBA" id="ARBA00023136"/>
    </source>
</evidence>
<name>A0A8S9GYI8_BRACR</name>
<dbReference type="SUPFAM" id="SSF103473">
    <property type="entry name" value="MFS general substrate transporter"/>
    <property type="match status" value="2"/>
</dbReference>
<evidence type="ECO:0000256" key="1">
    <source>
        <dbReference type="ARBA" id="ARBA00004141"/>
    </source>
</evidence>
<dbReference type="PANTHER" id="PTHR21576:SF118">
    <property type="entry name" value="NODULIN-LIKE DOMAIN-CONTAINING PROTEIN"/>
    <property type="match status" value="1"/>
</dbReference>
<evidence type="ECO:0000256" key="4">
    <source>
        <dbReference type="ARBA" id="ARBA00022989"/>
    </source>
</evidence>
<feature type="domain" description="Nodulin-like" evidence="9">
    <location>
        <begin position="630"/>
        <end position="888"/>
    </location>
</feature>
<feature type="transmembrane region" description="Helical" evidence="8">
    <location>
        <begin position="1029"/>
        <end position="1050"/>
    </location>
</feature>
<sequence>MASFEFCVVGRENAGFGEEKSAFLKIFGFDEWGRIIKIKSKPVVLKKVDGSGRPSLLPQHVCSSSSPALPSKPHSVTYASIREEEEVSSSAPIGDQIFRAGYAAVSILSDLANFKLPSSDGGSSEVFGLGKSCMVDPSRPITSVKSVIRREDLTKAYPRSPASKESSAGKIRNSSSNFRGTKEGFKQVSVQKRYHHHASSKRTTSMLQRHNNIDSNRFVPNEMMKAASGSRQYCNVKEVENVSSILKTFRWGPAAETALENLRLTMGPYQANQVLKKMNDYGNALGFFYWLKRQPKFKHDEHTYTTMVGNLGRAKQFRAINKLLDEMVRDGCRPNTVTYNRLIHSYGRANYLNEAMNVFNQMQEAGCEPDRVTYCTLIDIHAKAGFLDVAMDMHQRMEAAGISTDTFTYSVIINCLGKAGHLPAAHKLFCEMVDQGCTPNLVTYNIMMDLHAKARNYQSALKLYRDMQNAGFRPDKVTYSIVMEVLGHCGYLEEAEGVFTEMQRDNWVPDEPVYGLLVDLWGKAGNVEKAWYWYQAMLHAGLLPNVPTCNSLLSTFLRVDKIGEAYELLQNMLALGLRPSLQTYTLLLSCCTDARSKLDMGYCGQLMASTGHPAHMFLLKMPSAESLRTKWMAVTASIWIQCTLGGSYTFGIYSAILKSSQSYDQSTLDTVSVFKDIGGNVGVLSGLVYTAATFNRRRRDGRGGRAGPWVVILIGAVLSFTGYFLIWASVTGLIRKPPVPVMCLFMFIAAQSLTFLNTANVVSSLENFADYGGTAVGIMKGFVGLSGAMLIQLYETICPGDPESFILLLAIVPSLLSVLVMPLVRIYETSTVDEKKHLDGLSTLSIIIAAYLMVIIIVKGILGLPSWANTVTLVVLLILLASPLLIAIRARRDNIKKPCYSPLVDNLEATTSGESLAVVEDKSLNLLQAMRNVDFWLLFLAMVCGMGSGISTINNIRQIGESLRYSNVEINALLSLWNIWNFIGRFGAGYVSDALLHRKGWPRPLLMATTLGAMTIGHLIIASGFEGNLYPGSVIVGICYGSQWSLMPTITSELFGVKHMGTIYNTISIASPMGSYIFSVRLIGYIYDKTIIGEGNTCYGPHCFRLSFVIIASVAFLGFLVSCVLVLRTKNLYQHIFEKRKEKLLKKQHRQALLLDNYLVADGVGGGRSLRDRKPVRYTFDDYDRSINEAIKITTNKHPSQEPFLHRRESARLDSLVNGRSTTSSIHPTDPVNGTASGSSSDFADGDEFDEQRDESLDRRQDARYSATDFVETDNHVESGSDDDIVGEAVYDEEYLRKRKQKTFSSGSEGEEEKGDEEYKWDEDNAEYEEEEEEEDSPSASEEDSDEPRRVRKMPRRETKLRSKSNGFRPGLRRSKRATRIDYQQYELSESDNEAAGAAKRKRLVEPDPDEDSDESGNGDFTMGSEDSEENGNDPETNSAEEEVEEEEEEPREVNDNAGTANGTENNQLNKSNGTDQEEVEGGAVGKRHYLDLNELAPVSGFDDGPSTVLKDDDKTDSS</sequence>
<feature type="transmembrane region" description="Helical" evidence="8">
    <location>
        <begin position="739"/>
        <end position="759"/>
    </location>
</feature>
<feature type="transmembrane region" description="Helical" evidence="8">
    <location>
        <begin position="1004"/>
        <end position="1023"/>
    </location>
</feature>
<dbReference type="CDD" id="cd17354">
    <property type="entry name" value="MFS_Mch1p_like"/>
    <property type="match status" value="1"/>
</dbReference>
<feature type="compositionally biased region" description="Basic and acidic residues" evidence="7">
    <location>
        <begin position="1510"/>
        <end position="1519"/>
    </location>
</feature>
<evidence type="ECO:0000256" key="2">
    <source>
        <dbReference type="ARBA" id="ARBA00022692"/>
    </source>
</evidence>
<gene>
    <name evidence="11" type="ORF">F2Q70_00020156</name>
</gene>
<feature type="transmembrane region" description="Helical" evidence="8">
    <location>
        <begin position="706"/>
        <end position="727"/>
    </location>
</feature>
<feature type="region of interest" description="Disordered" evidence="7">
    <location>
        <begin position="155"/>
        <end position="209"/>
    </location>
</feature>
<feature type="transmembrane region" description="Helical" evidence="8">
    <location>
        <begin position="771"/>
        <end position="793"/>
    </location>
</feature>
<comment type="caution">
    <text evidence="11">The sequence shown here is derived from an EMBL/GenBank/DDBJ whole genome shotgun (WGS) entry which is preliminary data.</text>
</comment>
<feature type="domain" description="NFD4 C-terminal" evidence="10">
    <location>
        <begin position="918"/>
        <end position="1133"/>
    </location>
</feature>
<feature type="transmembrane region" description="Helical" evidence="8">
    <location>
        <begin position="1106"/>
        <end position="1127"/>
    </location>
</feature>
<feature type="compositionally biased region" description="Polar residues" evidence="7">
    <location>
        <begin position="1219"/>
        <end position="1235"/>
    </location>
</feature>
<dbReference type="EMBL" id="QGKY02001925">
    <property type="protein sequence ID" value="KAF2549052.1"/>
    <property type="molecule type" value="Genomic_DNA"/>
</dbReference>
<evidence type="ECO:0000256" key="7">
    <source>
        <dbReference type="SAM" id="MobiDB-lite"/>
    </source>
</evidence>
<dbReference type="Pfam" id="PF01535">
    <property type="entry name" value="PPR"/>
    <property type="match status" value="3"/>
</dbReference>
<dbReference type="PROSITE" id="PS51375">
    <property type="entry name" value="PPR"/>
    <property type="match status" value="8"/>
</dbReference>
<evidence type="ECO:0000259" key="10">
    <source>
        <dbReference type="Pfam" id="PF23262"/>
    </source>
</evidence>
<dbReference type="Gene3D" id="1.20.1250.20">
    <property type="entry name" value="MFS general substrate transporter like domains"/>
    <property type="match status" value="1"/>
</dbReference>
<feature type="compositionally biased region" description="Acidic residues" evidence="7">
    <location>
        <begin position="1407"/>
        <end position="1417"/>
    </location>
</feature>
<feature type="repeat" description="PPR" evidence="6">
    <location>
        <begin position="300"/>
        <end position="334"/>
    </location>
</feature>
<feature type="repeat" description="PPR" evidence="6">
    <location>
        <begin position="475"/>
        <end position="509"/>
    </location>
</feature>
<dbReference type="InterPro" id="IPR010658">
    <property type="entry name" value="Nodulin-like"/>
</dbReference>
<feature type="region of interest" description="Disordered" evidence="7">
    <location>
        <begin position="1219"/>
        <end position="1287"/>
    </location>
</feature>
<dbReference type="InterPro" id="IPR011990">
    <property type="entry name" value="TPR-like_helical_dom_sf"/>
</dbReference>
<proteinExistence type="predicted"/>
<dbReference type="GO" id="GO:0016020">
    <property type="term" value="C:membrane"/>
    <property type="evidence" value="ECO:0007669"/>
    <property type="project" value="UniProtKB-SubCell"/>
</dbReference>
<keyword evidence="5 8" id="KW-0472">Membrane</keyword>
<dbReference type="NCBIfam" id="TIGR00756">
    <property type="entry name" value="PPR"/>
    <property type="match status" value="8"/>
</dbReference>
<evidence type="ECO:0000256" key="8">
    <source>
        <dbReference type="SAM" id="Phobius"/>
    </source>
</evidence>
<evidence type="ECO:0000313" key="11">
    <source>
        <dbReference type="EMBL" id="KAF2549052.1"/>
    </source>
</evidence>
<dbReference type="InterPro" id="IPR002885">
    <property type="entry name" value="PPR_rpt"/>
</dbReference>
<comment type="subcellular location">
    <subcellularLocation>
        <location evidence="1">Membrane</location>
        <topology evidence="1">Multi-pass membrane protein</topology>
    </subcellularLocation>
</comment>
<feature type="transmembrane region" description="Helical" evidence="8">
    <location>
        <begin position="1062"/>
        <end position="1086"/>
    </location>
</feature>
<protein>
    <recommendedName>
        <fullName evidence="12">Major facilitator superfamily (MFS) profile domain-containing protein</fullName>
    </recommendedName>
</protein>
<feature type="compositionally biased region" description="Basic and acidic residues" evidence="7">
    <location>
        <begin position="1254"/>
        <end position="1263"/>
    </location>
</feature>
<evidence type="ECO:0000259" key="9">
    <source>
        <dbReference type="Pfam" id="PF06813"/>
    </source>
</evidence>
<dbReference type="Pfam" id="PF13041">
    <property type="entry name" value="PPR_2"/>
    <property type="match status" value="3"/>
</dbReference>
<feature type="repeat" description="PPR" evidence="6">
    <location>
        <begin position="545"/>
        <end position="579"/>
    </location>
</feature>
<feature type="repeat" description="PPR" evidence="6">
    <location>
        <begin position="370"/>
        <end position="404"/>
    </location>
</feature>
<feature type="region of interest" description="Disordered" evidence="7">
    <location>
        <begin position="1301"/>
        <end position="1519"/>
    </location>
</feature>
<feature type="transmembrane region" description="Helical" evidence="8">
    <location>
        <begin position="838"/>
        <end position="861"/>
    </location>
</feature>
<dbReference type="Gene3D" id="1.25.40.10">
    <property type="entry name" value="Tetratricopeptide repeat domain"/>
    <property type="match status" value="3"/>
</dbReference>
<feature type="transmembrane region" description="Helical" evidence="8">
    <location>
        <begin position="631"/>
        <end position="657"/>
    </location>
</feature>
<feature type="compositionally biased region" description="Acidic residues" evidence="7">
    <location>
        <begin position="1244"/>
        <end position="1253"/>
    </location>
</feature>